<dbReference type="EMBL" id="LJYG01000021">
    <property type="protein sequence ID" value="KRQ16865.1"/>
    <property type="molecule type" value="Genomic_DNA"/>
</dbReference>
<protein>
    <submittedName>
        <fullName evidence="2">Uncharacterized protein</fullName>
    </submittedName>
</protein>
<keyword evidence="1" id="KW-1133">Transmembrane helix</keyword>
<name>A0A0R3E3X6_9BRAD</name>
<keyword evidence="3" id="KW-1185">Reference proteome</keyword>
<evidence type="ECO:0000313" key="3">
    <source>
        <dbReference type="Proteomes" id="UP000051936"/>
    </source>
</evidence>
<comment type="caution">
    <text evidence="2">The sequence shown here is derived from an EMBL/GenBank/DDBJ whole genome shotgun (WGS) entry which is preliminary data.</text>
</comment>
<accession>A0A0R3E3X6</accession>
<evidence type="ECO:0000313" key="2">
    <source>
        <dbReference type="EMBL" id="KRQ16865.1"/>
    </source>
</evidence>
<gene>
    <name evidence="2" type="ORF">AOQ71_04355</name>
</gene>
<sequence>MGTMRMAVHGRRMRDAKVFRRLEQSYLLQAEHSTGELERDSLLNLARSFGYAAEQIERRALVSKALVFCALAAIVLFAVFYIP</sequence>
<proteinExistence type="predicted"/>
<dbReference type="AlphaFoldDB" id="A0A0R3E3X6"/>
<reference evidence="2 3" key="1">
    <citation type="submission" date="2015-09" db="EMBL/GenBank/DDBJ databases">
        <title>Draft Genome Sequence of Bradyrhizobium manausense Strain BR 3351T, a Novel Symbiotic Nitrogen-Fixing Alphaproteobacterium Isolated from Brazilian Amazon Rain Forest.</title>
        <authorList>
            <person name="De Araujo J.L."/>
            <person name="Zilli J.E."/>
        </authorList>
    </citation>
    <scope>NUCLEOTIDE SEQUENCE [LARGE SCALE GENOMIC DNA]</scope>
    <source>
        <strain evidence="2 3">BR3351</strain>
    </source>
</reference>
<keyword evidence="1" id="KW-0812">Transmembrane</keyword>
<keyword evidence="1" id="KW-0472">Membrane</keyword>
<organism evidence="2 3">
    <name type="scientific">Bradyrhizobium manausense</name>
    <dbReference type="NCBI Taxonomy" id="989370"/>
    <lineage>
        <taxon>Bacteria</taxon>
        <taxon>Pseudomonadati</taxon>
        <taxon>Pseudomonadota</taxon>
        <taxon>Alphaproteobacteria</taxon>
        <taxon>Hyphomicrobiales</taxon>
        <taxon>Nitrobacteraceae</taxon>
        <taxon>Bradyrhizobium</taxon>
    </lineage>
</organism>
<feature type="transmembrane region" description="Helical" evidence="1">
    <location>
        <begin position="65"/>
        <end position="82"/>
    </location>
</feature>
<dbReference type="Proteomes" id="UP000051936">
    <property type="component" value="Unassembled WGS sequence"/>
</dbReference>
<evidence type="ECO:0000256" key="1">
    <source>
        <dbReference type="SAM" id="Phobius"/>
    </source>
</evidence>